<dbReference type="RefSeq" id="WP_136947123.1">
    <property type="nucleotide sequence ID" value="NZ_SWFM01000002.1"/>
</dbReference>
<proteinExistence type="predicted"/>
<organism evidence="1 2">
    <name type="scientific">Guptibacillus hwajinpoensis</name>
    <dbReference type="NCBI Taxonomy" id="208199"/>
    <lineage>
        <taxon>Bacteria</taxon>
        <taxon>Bacillati</taxon>
        <taxon>Bacillota</taxon>
        <taxon>Bacilli</taxon>
        <taxon>Bacillales</taxon>
        <taxon>Guptibacillaceae</taxon>
        <taxon>Guptibacillus</taxon>
    </lineage>
</organism>
<dbReference type="InterPro" id="IPR054224">
    <property type="entry name" value="DUF6944"/>
</dbReference>
<evidence type="ECO:0000313" key="1">
    <source>
        <dbReference type="EMBL" id="TKD71053.1"/>
    </source>
</evidence>
<dbReference type="AlphaFoldDB" id="A0A4U1MJ20"/>
<sequence>MDNEQKVIIGSWIQAIGTISSAIGISTFTTISEEILNSMTLIGNVLQATGNAIVADTIETMTLNKIGSQIQAIGNSTVVTGIILASDEKPGILLDIKGNLLQALGGGTSLSQALGAEPSEAELYNINGHILGITGNSLQAYAGARGLRNEDGEIFNVVGSWIQATGAVIGAVGQTKYPNQS</sequence>
<dbReference type="Proteomes" id="UP000310541">
    <property type="component" value="Unassembled WGS sequence"/>
</dbReference>
<dbReference type="EMBL" id="SWFM01000002">
    <property type="protein sequence ID" value="TKD71053.1"/>
    <property type="molecule type" value="Genomic_DNA"/>
</dbReference>
<name>A0A4U1MJ20_9BACL</name>
<dbReference type="OrthoDB" id="2927316at2"/>
<evidence type="ECO:0000313" key="2">
    <source>
        <dbReference type="Proteomes" id="UP000310541"/>
    </source>
</evidence>
<reference evidence="1 2" key="1">
    <citation type="submission" date="2019-04" db="EMBL/GenBank/DDBJ databases">
        <title>Genome sequence of Bacillus hwajinpoensis strain Y2.</title>
        <authorList>
            <person name="Fair J.L."/>
            <person name="Maclea K.S."/>
        </authorList>
    </citation>
    <scope>NUCLEOTIDE SEQUENCE [LARGE SCALE GENOMIC DNA]</scope>
    <source>
        <strain evidence="1 2">Y2</strain>
    </source>
</reference>
<dbReference type="Pfam" id="PF22116">
    <property type="entry name" value="DUF6944"/>
    <property type="match status" value="1"/>
</dbReference>
<protein>
    <submittedName>
        <fullName evidence="1">Uncharacterized protein</fullName>
    </submittedName>
</protein>
<accession>A0A4U1MJ20</accession>
<gene>
    <name evidence="1" type="ORF">FBF83_10690</name>
</gene>
<comment type="caution">
    <text evidence="1">The sequence shown here is derived from an EMBL/GenBank/DDBJ whole genome shotgun (WGS) entry which is preliminary data.</text>
</comment>